<evidence type="ECO:0000259" key="2">
    <source>
        <dbReference type="Pfam" id="PF03972"/>
    </source>
</evidence>
<organism evidence="4 5">
    <name type="scientific">Pigmentiphaga soli</name>
    <dbReference type="NCBI Taxonomy" id="1007095"/>
    <lineage>
        <taxon>Bacteria</taxon>
        <taxon>Pseudomonadati</taxon>
        <taxon>Pseudomonadota</taxon>
        <taxon>Betaproteobacteria</taxon>
        <taxon>Burkholderiales</taxon>
        <taxon>Alcaligenaceae</taxon>
        <taxon>Pigmentiphaga</taxon>
    </lineage>
</organism>
<dbReference type="RefSeq" id="WP_345247169.1">
    <property type="nucleotide sequence ID" value="NZ_BAABFO010000004.1"/>
</dbReference>
<proteinExistence type="inferred from homology"/>
<evidence type="ECO:0000313" key="4">
    <source>
        <dbReference type="EMBL" id="GAA4326950.1"/>
    </source>
</evidence>
<sequence>MTLSRDLIRVLLEKRAHIPSKIRAKGLLHIIDNLGIAVAASRRSSVAAQMVKSLGFGANRGNCRVFGQPDGAPPVLAALVNSAMAHNLDYDDIHDVARIHPSSVTLAASLAAAEIAQCKGDAVVDGVILGNELMCRLGRTITPLGKGPGADWFLSQLFGYLGAAFAAGMILGLSEDELVSAFGLAYMQMAGGKEPAFTIGANSRAIYTGFAAQGGLQAAILAKSGLLGPASSLDGVAGVFPLYLGTTPSEEDIRKLTSPEDWIWEDTAVKPWPCCRSAHPYVAVALSLKRRIGDVRIGRALVEVNARAGFLCRPLDERRRPTTLADAKYSIPFMVAFALAKGRVDMLSLEDASIADTAVLELAERVEIEQSLPDLPGPAPAKITLTLADGSIVSEQLNGGLVLDPEQVREKFLSCMEYGGLGRHAEALWVRLQKLDTMMASEIVPAFD</sequence>
<reference evidence="5" key="1">
    <citation type="journal article" date="2019" name="Int. J. Syst. Evol. Microbiol.">
        <title>The Global Catalogue of Microorganisms (GCM) 10K type strain sequencing project: providing services to taxonomists for standard genome sequencing and annotation.</title>
        <authorList>
            <consortium name="The Broad Institute Genomics Platform"/>
            <consortium name="The Broad Institute Genome Sequencing Center for Infectious Disease"/>
            <person name="Wu L."/>
            <person name="Ma J."/>
        </authorList>
    </citation>
    <scope>NUCLEOTIDE SEQUENCE [LARGE SCALE GENOMIC DNA]</scope>
    <source>
        <strain evidence="5">JCM 17666</strain>
    </source>
</reference>
<dbReference type="InterPro" id="IPR045337">
    <property type="entry name" value="MmgE_PrpD_C"/>
</dbReference>
<evidence type="ECO:0000256" key="1">
    <source>
        <dbReference type="ARBA" id="ARBA00006174"/>
    </source>
</evidence>
<comment type="caution">
    <text evidence="4">The sequence shown here is derived from an EMBL/GenBank/DDBJ whole genome shotgun (WGS) entry which is preliminary data.</text>
</comment>
<dbReference type="Pfam" id="PF03972">
    <property type="entry name" value="MmgE_PrpD_N"/>
    <property type="match status" value="1"/>
</dbReference>
<dbReference type="InterPro" id="IPR042188">
    <property type="entry name" value="MmgE/PrpD_sf_2"/>
</dbReference>
<dbReference type="Gene3D" id="1.10.4100.10">
    <property type="entry name" value="2-methylcitrate dehydratase PrpD"/>
    <property type="match status" value="1"/>
</dbReference>
<dbReference type="PANTHER" id="PTHR16943:SF8">
    <property type="entry name" value="2-METHYLCITRATE DEHYDRATASE"/>
    <property type="match status" value="1"/>
</dbReference>
<gene>
    <name evidence="4" type="ORF">GCM10023144_11050</name>
</gene>
<dbReference type="InterPro" id="IPR045336">
    <property type="entry name" value="MmgE_PrpD_N"/>
</dbReference>
<dbReference type="Pfam" id="PF19305">
    <property type="entry name" value="MmgE_PrpD_C"/>
    <property type="match status" value="1"/>
</dbReference>
<dbReference type="InterPro" id="IPR005656">
    <property type="entry name" value="MmgE_PrpD"/>
</dbReference>
<feature type="domain" description="MmgE/PrpD N-terminal" evidence="2">
    <location>
        <begin position="16"/>
        <end position="248"/>
    </location>
</feature>
<keyword evidence="5" id="KW-1185">Reference proteome</keyword>
<feature type="domain" description="MmgE/PrpD C-terminal" evidence="3">
    <location>
        <begin position="272"/>
        <end position="416"/>
    </location>
</feature>
<evidence type="ECO:0000259" key="3">
    <source>
        <dbReference type="Pfam" id="PF19305"/>
    </source>
</evidence>
<dbReference type="SUPFAM" id="SSF103378">
    <property type="entry name" value="2-methylcitrate dehydratase PrpD"/>
    <property type="match status" value="1"/>
</dbReference>
<dbReference type="Gene3D" id="3.30.1330.120">
    <property type="entry name" value="2-methylcitrate dehydratase PrpD"/>
    <property type="match status" value="1"/>
</dbReference>
<comment type="similarity">
    <text evidence="1">Belongs to the PrpD family.</text>
</comment>
<accession>A0ABP8GMA2</accession>
<dbReference type="PANTHER" id="PTHR16943">
    <property type="entry name" value="2-METHYLCITRATE DEHYDRATASE-RELATED"/>
    <property type="match status" value="1"/>
</dbReference>
<name>A0ABP8GMA2_9BURK</name>
<dbReference type="EMBL" id="BAABFO010000004">
    <property type="protein sequence ID" value="GAA4326950.1"/>
    <property type="molecule type" value="Genomic_DNA"/>
</dbReference>
<dbReference type="InterPro" id="IPR042183">
    <property type="entry name" value="MmgE/PrpD_sf_1"/>
</dbReference>
<dbReference type="InterPro" id="IPR036148">
    <property type="entry name" value="MmgE/PrpD_sf"/>
</dbReference>
<protein>
    <submittedName>
        <fullName evidence="4">MmgE/PrpD family protein</fullName>
    </submittedName>
</protein>
<evidence type="ECO:0000313" key="5">
    <source>
        <dbReference type="Proteomes" id="UP001501671"/>
    </source>
</evidence>
<dbReference type="Proteomes" id="UP001501671">
    <property type="component" value="Unassembled WGS sequence"/>
</dbReference>